<dbReference type="EMBL" id="CP002280">
    <property type="protein sequence ID" value="ADP41136.1"/>
    <property type="molecule type" value="Genomic_DNA"/>
</dbReference>
<name>E3H0W9_ROTDC</name>
<accession>E3H0W9</accession>
<reference evidence="2" key="1">
    <citation type="submission" date="2010-10" db="EMBL/GenBank/DDBJ databases">
        <title>The complete genome of Rothia dentocariosa ATCC 17931.</title>
        <authorList>
            <person name="Muzny D."/>
            <person name="Qin X."/>
            <person name="Buhay C."/>
            <person name="Dugan-Rocha S."/>
            <person name="Ding Y."/>
            <person name="Chen G."/>
            <person name="Hawes A."/>
            <person name="Holder M."/>
            <person name="Jhangiani S."/>
            <person name="Johnson A."/>
            <person name="Khan Z."/>
            <person name="Li Z."/>
            <person name="Liu W."/>
            <person name="Liu X."/>
            <person name="Perez L."/>
            <person name="Shen H."/>
            <person name="Wang Q."/>
            <person name="Watt J."/>
            <person name="Xi L."/>
            <person name="Xin Y."/>
            <person name="Zhou J."/>
            <person name="Deng J."/>
            <person name="Jiang H."/>
            <person name="Liu Y."/>
            <person name="Qu J."/>
            <person name="Song X.-Z."/>
            <person name="Zhang L."/>
            <person name="Villasana D."/>
            <person name="Johnson A."/>
            <person name="Liu J."/>
            <person name="Liyanage D."/>
            <person name="Lorensuhewa L."/>
            <person name="Robinson T."/>
            <person name="Song A."/>
            <person name="Song B.-B."/>
            <person name="Dinh H."/>
            <person name="Thornton R."/>
            <person name="Coyle M."/>
            <person name="Francisco L."/>
            <person name="Jackson L."/>
            <person name="Javaid M."/>
            <person name="Korchina V."/>
            <person name="Kovar C."/>
            <person name="Mata R."/>
            <person name="Mathew T."/>
            <person name="Ngo R."/>
            <person name="Nguyen L."/>
            <person name="Nguyen N."/>
            <person name="Okwuonu G."/>
            <person name="Ongeri F."/>
            <person name="Pham C."/>
            <person name="Simmons D."/>
            <person name="Wilczek-Boney K."/>
            <person name="Hale W."/>
            <person name="Jakkamsetti A."/>
            <person name="Pham P."/>
            <person name="Ruth R."/>
            <person name="San Lucas F."/>
            <person name="Warren J."/>
            <person name="Zhang J."/>
            <person name="Zhao Z."/>
            <person name="Zhou C."/>
            <person name="Zhu D."/>
            <person name="Lee S."/>
            <person name="Bess C."/>
            <person name="Blankenburg K."/>
            <person name="Forbes L."/>
            <person name="Fu Q."/>
            <person name="Gubbala S."/>
            <person name="Hirani K."/>
            <person name="Jayaseelan J.C."/>
            <person name="Lara F."/>
            <person name="Munidasa M."/>
            <person name="Palculict T."/>
            <person name="Patil S."/>
            <person name="Pu L.-L."/>
            <person name="Saada N."/>
            <person name="Tang L."/>
            <person name="Weissenberger G."/>
            <person name="Zhu Y."/>
            <person name="Hemphill L."/>
            <person name="Shang Y."/>
            <person name="Youmans B."/>
            <person name="Ayvaz T."/>
            <person name="Ross M."/>
            <person name="Santibanez J."/>
            <person name="Aqrawi P."/>
            <person name="Gross S."/>
            <person name="Joshi V."/>
            <person name="Fowler G."/>
            <person name="Nazareth L."/>
            <person name="Reid J."/>
            <person name="Worley K."/>
            <person name="Petrosino J."/>
            <person name="Highlander S."/>
            <person name="Gibbs R."/>
        </authorList>
    </citation>
    <scope>NUCLEOTIDE SEQUENCE [LARGE SCALE GENOMIC DNA]</scope>
    <source>
        <strain evidence="2">ATCC 17931 / CDC X599 / XDIA</strain>
    </source>
</reference>
<protein>
    <submittedName>
        <fullName evidence="1">Uncharacterized protein</fullName>
    </submittedName>
</protein>
<sequence length="41" mass="4577">MPINLLNKLTVLARVPPIILLFSTLQDPIFQEFGAENLLPS</sequence>
<dbReference type="HOGENOM" id="CLU_3276101_0_0_11"/>
<dbReference type="Proteomes" id="UP000000387">
    <property type="component" value="Chromosome"/>
</dbReference>
<organism evidence="1 2">
    <name type="scientific">Rothia dentocariosa (strain ATCC 17931 / CDC X599 / XDIA)</name>
    <dbReference type="NCBI Taxonomy" id="762948"/>
    <lineage>
        <taxon>Bacteria</taxon>
        <taxon>Bacillati</taxon>
        <taxon>Actinomycetota</taxon>
        <taxon>Actinomycetes</taxon>
        <taxon>Micrococcales</taxon>
        <taxon>Micrococcaceae</taxon>
        <taxon>Rothia</taxon>
    </lineage>
</organism>
<proteinExistence type="predicted"/>
<evidence type="ECO:0000313" key="2">
    <source>
        <dbReference type="Proteomes" id="UP000000387"/>
    </source>
</evidence>
<evidence type="ECO:0000313" key="1">
    <source>
        <dbReference type="EMBL" id="ADP41136.1"/>
    </source>
</evidence>
<gene>
    <name evidence="1" type="ordered locus">HMPREF0733_11679</name>
</gene>
<dbReference type="AlphaFoldDB" id="E3H0W9"/>
<dbReference type="KEGG" id="rdn:HMPREF0733_11679"/>